<gene>
    <name evidence="3 4" type="primary">minE</name>
    <name evidence="4" type="ORF">GM661_04335</name>
</gene>
<dbReference type="GO" id="GO:0051301">
    <property type="term" value="P:cell division"/>
    <property type="evidence" value="ECO:0007669"/>
    <property type="project" value="UniProtKB-KW"/>
</dbReference>
<dbReference type="Pfam" id="PF03776">
    <property type="entry name" value="MinE"/>
    <property type="match status" value="1"/>
</dbReference>
<dbReference type="KEGG" id="ifn:GM661_04335"/>
<evidence type="ECO:0000256" key="3">
    <source>
        <dbReference type="HAMAP-Rule" id="MF_00262"/>
    </source>
</evidence>
<sequence>MGLKNDEHESSKSVAKERLQFILIQDRIKLSPDEMEEMKKELLAVLSKYIDVDEEKIKMNLNRCDGMMALIANFPLKRSV</sequence>
<name>A0A8A7KHA9_9FIRM</name>
<evidence type="ECO:0000313" key="5">
    <source>
        <dbReference type="Proteomes" id="UP000665020"/>
    </source>
</evidence>
<proteinExistence type="inferred from homology"/>
<comment type="similarity">
    <text evidence="1 3">Belongs to the MinE family.</text>
</comment>
<evidence type="ECO:0000256" key="1">
    <source>
        <dbReference type="ARBA" id="ARBA00008168"/>
    </source>
</evidence>
<evidence type="ECO:0000256" key="2">
    <source>
        <dbReference type="ARBA" id="ARBA00025265"/>
    </source>
</evidence>
<dbReference type="SUPFAM" id="SSF55229">
    <property type="entry name" value="Cell division protein MinE topological specificity domain"/>
    <property type="match status" value="1"/>
</dbReference>
<keyword evidence="3 4" id="KW-0132">Cell division</keyword>
<accession>A0A8A7KHA9</accession>
<evidence type="ECO:0000313" key="4">
    <source>
        <dbReference type="EMBL" id="QTL97262.1"/>
    </source>
</evidence>
<dbReference type="GO" id="GO:0032955">
    <property type="term" value="P:regulation of division septum assembly"/>
    <property type="evidence" value="ECO:0007669"/>
    <property type="project" value="InterPro"/>
</dbReference>
<dbReference type="InterPro" id="IPR005527">
    <property type="entry name" value="MinE"/>
</dbReference>
<dbReference type="RefSeq" id="WP_125988497.1">
    <property type="nucleotide sequence ID" value="NZ_CP046640.1"/>
</dbReference>
<dbReference type="NCBIfam" id="TIGR01215">
    <property type="entry name" value="minE"/>
    <property type="match status" value="1"/>
</dbReference>
<dbReference type="InterPro" id="IPR036707">
    <property type="entry name" value="MinE_sf"/>
</dbReference>
<dbReference type="Gene3D" id="3.30.1070.10">
    <property type="entry name" value="Cell division topological specificity factor MinE"/>
    <property type="match status" value="1"/>
</dbReference>
<reference evidence="4" key="1">
    <citation type="submission" date="2019-12" db="EMBL/GenBank/DDBJ databases">
        <authorList>
            <person name="zhang j."/>
            <person name="sun C.M."/>
        </authorList>
    </citation>
    <scope>NUCLEOTIDE SEQUENCE</scope>
    <source>
        <strain evidence="4">NS-1</strain>
    </source>
</reference>
<keyword evidence="3" id="KW-0131">Cell cycle</keyword>
<dbReference type="EMBL" id="CP046640">
    <property type="protein sequence ID" value="QTL97262.1"/>
    <property type="molecule type" value="Genomic_DNA"/>
</dbReference>
<comment type="function">
    <text evidence="2 3">Prevents the cell division inhibition by proteins MinC and MinD at internal division sites while permitting inhibition at polar sites. This ensures cell division at the proper site by restricting the formation of a division septum at the midpoint of the long axis of the cell.</text>
</comment>
<keyword evidence="5" id="KW-1185">Reference proteome</keyword>
<dbReference type="AlphaFoldDB" id="A0A8A7KHA9"/>
<organism evidence="4 5">
    <name type="scientific">Iocasia fonsfrigidae</name>
    <dbReference type="NCBI Taxonomy" id="2682810"/>
    <lineage>
        <taxon>Bacteria</taxon>
        <taxon>Bacillati</taxon>
        <taxon>Bacillota</taxon>
        <taxon>Clostridia</taxon>
        <taxon>Halanaerobiales</taxon>
        <taxon>Halanaerobiaceae</taxon>
        <taxon>Iocasia</taxon>
    </lineage>
</organism>
<protein>
    <recommendedName>
        <fullName evidence="3">Cell division topological specificity factor</fullName>
    </recommendedName>
</protein>
<dbReference type="Proteomes" id="UP000665020">
    <property type="component" value="Chromosome"/>
</dbReference>
<dbReference type="HAMAP" id="MF_00262">
    <property type="entry name" value="MinE"/>
    <property type="match status" value="1"/>
</dbReference>